<keyword evidence="4 9" id="KW-0378">Hydrolase</keyword>
<dbReference type="GO" id="GO:0003924">
    <property type="term" value="F:GTPase activity"/>
    <property type="evidence" value="ECO:0007669"/>
    <property type="project" value="UniProtKB-UniRule"/>
</dbReference>
<evidence type="ECO:0000256" key="8">
    <source>
        <dbReference type="ARBA" id="ARBA00048027"/>
    </source>
</evidence>
<dbReference type="HAMAP" id="MF_00920">
    <property type="entry name" value="FtsY"/>
    <property type="match status" value="1"/>
</dbReference>
<evidence type="ECO:0000256" key="9">
    <source>
        <dbReference type="HAMAP-Rule" id="MF_00920"/>
    </source>
</evidence>
<dbReference type="InterPro" id="IPR042101">
    <property type="entry name" value="SRP54_N_sf"/>
</dbReference>
<evidence type="ECO:0000256" key="1">
    <source>
        <dbReference type="ARBA" id="ARBA00022475"/>
    </source>
</evidence>
<evidence type="ECO:0000256" key="5">
    <source>
        <dbReference type="ARBA" id="ARBA00023134"/>
    </source>
</evidence>
<dbReference type="GO" id="GO:0005047">
    <property type="term" value="F:signal recognition particle binding"/>
    <property type="evidence" value="ECO:0007669"/>
    <property type="project" value="TreeGrafter"/>
</dbReference>
<proteinExistence type="inferred from homology"/>
<comment type="function">
    <text evidence="9">Involved in targeting and insertion of nascent membrane proteins into the cytoplasmic membrane. Acts as a receptor for the complex formed by the signal recognition particle (SRP) and the ribosome-nascent chain (RNC).</text>
</comment>
<dbReference type="EMBL" id="RKRE01000003">
    <property type="protein sequence ID" value="RPF42609.1"/>
    <property type="molecule type" value="Genomic_DNA"/>
</dbReference>
<evidence type="ECO:0000313" key="11">
    <source>
        <dbReference type="EMBL" id="RPF42609.1"/>
    </source>
</evidence>
<dbReference type="GO" id="GO:0006614">
    <property type="term" value="P:SRP-dependent cotranslational protein targeting to membrane"/>
    <property type="evidence" value="ECO:0007669"/>
    <property type="project" value="InterPro"/>
</dbReference>
<keyword evidence="2 9" id="KW-0963">Cytoplasm</keyword>
<comment type="subcellular location">
    <subcellularLocation>
        <location evidence="9">Cell membrane</location>
        <topology evidence="9">Peripheral membrane protein</topology>
        <orientation evidence="9">Cytoplasmic side</orientation>
    </subcellularLocation>
    <subcellularLocation>
        <location evidence="9">Cytoplasm</location>
    </subcellularLocation>
</comment>
<reference evidence="11 12" key="1">
    <citation type="submission" date="2018-11" db="EMBL/GenBank/DDBJ databases">
        <title>Genomic Encyclopedia of Type Strains, Phase IV (KMG-IV): sequencing the most valuable type-strain genomes for metagenomic binning, comparative biology and taxonomic classification.</title>
        <authorList>
            <person name="Goeker M."/>
        </authorList>
    </citation>
    <scope>NUCLEOTIDE SEQUENCE [LARGE SCALE GENOMIC DNA]</scope>
    <source>
        <strain evidence="11 12">DSM 102936</strain>
    </source>
</reference>
<protein>
    <recommendedName>
        <fullName evidence="9">Signal recognition particle receptor FtsY</fullName>
        <shortName evidence="9">SRP receptor</shortName>
        <ecNumber evidence="9">3.6.5.4</ecNumber>
    </recommendedName>
</protein>
<feature type="domain" description="SRP54-type proteins GTP-binding" evidence="10">
    <location>
        <begin position="276"/>
        <end position="289"/>
    </location>
</feature>
<comment type="catalytic activity">
    <reaction evidence="8 9">
        <text>GTP + H2O = GDP + phosphate + H(+)</text>
        <dbReference type="Rhea" id="RHEA:19669"/>
        <dbReference type="ChEBI" id="CHEBI:15377"/>
        <dbReference type="ChEBI" id="CHEBI:15378"/>
        <dbReference type="ChEBI" id="CHEBI:37565"/>
        <dbReference type="ChEBI" id="CHEBI:43474"/>
        <dbReference type="ChEBI" id="CHEBI:58189"/>
        <dbReference type="EC" id="3.6.5.4"/>
    </reaction>
</comment>
<dbReference type="InterPro" id="IPR036225">
    <property type="entry name" value="SRP/SRP_N"/>
</dbReference>
<name>A0A3N5AAH7_9THEO</name>
<dbReference type="RefSeq" id="WP_123930986.1">
    <property type="nucleotide sequence ID" value="NZ_RKRE01000003.1"/>
</dbReference>
<keyword evidence="3 9" id="KW-0547">Nucleotide-binding</keyword>
<dbReference type="Proteomes" id="UP000282654">
    <property type="component" value="Unassembled WGS sequence"/>
</dbReference>
<keyword evidence="12" id="KW-1185">Reference proteome</keyword>
<dbReference type="NCBIfam" id="TIGR00064">
    <property type="entry name" value="ftsY"/>
    <property type="match status" value="1"/>
</dbReference>
<evidence type="ECO:0000256" key="3">
    <source>
        <dbReference type="ARBA" id="ARBA00022741"/>
    </source>
</evidence>
<organism evidence="11 12">
    <name type="scientific">Thermodesulfitimonas autotrophica</name>
    <dbReference type="NCBI Taxonomy" id="1894989"/>
    <lineage>
        <taxon>Bacteria</taxon>
        <taxon>Bacillati</taxon>
        <taxon>Bacillota</taxon>
        <taxon>Clostridia</taxon>
        <taxon>Thermoanaerobacterales</taxon>
        <taxon>Thermoanaerobacteraceae</taxon>
        <taxon>Thermodesulfitimonas</taxon>
    </lineage>
</organism>
<feature type="binding site" evidence="9">
    <location>
        <begin position="191"/>
        <end position="195"/>
    </location>
    <ligand>
        <name>GTP</name>
        <dbReference type="ChEBI" id="CHEBI:37565"/>
    </ligand>
</feature>
<evidence type="ECO:0000313" key="12">
    <source>
        <dbReference type="Proteomes" id="UP000282654"/>
    </source>
</evidence>
<dbReference type="SMART" id="SM00963">
    <property type="entry name" value="SRP54_N"/>
    <property type="match status" value="1"/>
</dbReference>
<keyword evidence="7 9" id="KW-0675">Receptor</keyword>
<dbReference type="GO" id="GO:0005886">
    <property type="term" value="C:plasma membrane"/>
    <property type="evidence" value="ECO:0007669"/>
    <property type="project" value="UniProtKB-SubCell"/>
</dbReference>
<dbReference type="FunFam" id="1.20.120.140:FF:000002">
    <property type="entry name" value="Signal recognition particle receptor FtsY"/>
    <property type="match status" value="1"/>
</dbReference>
<dbReference type="InterPro" id="IPR003593">
    <property type="entry name" value="AAA+_ATPase"/>
</dbReference>
<dbReference type="InterPro" id="IPR027417">
    <property type="entry name" value="P-loop_NTPase"/>
</dbReference>
<dbReference type="SUPFAM" id="SSF47364">
    <property type="entry name" value="Domain of the SRP/SRP receptor G-proteins"/>
    <property type="match status" value="1"/>
</dbReference>
<dbReference type="OrthoDB" id="9804720at2"/>
<dbReference type="SUPFAM" id="SSF52540">
    <property type="entry name" value="P-loop containing nucleoside triphosphate hydrolases"/>
    <property type="match status" value="1"/>
</dbReference>
<dbReference type="FunFam" id="3.40.50.300:FF:000053">
    <property type="entry name" value="Signal recognition particle receptor FtsY"/>
    <property type="match status" value="1"/>
</dbReference>
<dbReference type="GO" id="GO:0005525">
    <property type="term" value="F:GTP binding"/>
    <property type="evidence" value="ECO:0007669"/>
    <property type="project" value="UniProtKB-UniRule"/>
</dbReference>
<dbReference type="PANTHER" id="PTHR43134">
    <property type="entry name" value="SIGNAL RECOGNITION PARTICLE RECEPTOR SUBUNIT ALPHA"/>
    <property type="match status" value="1"/>
</dbReference>
<evidence type="ECO:0000256" key="4">
    <source>
        <dbReference type="ARBA" id="ARBA00022801"/>
    </source>
</evidence>
<dbReference type="Gene3D" id="1.20.120.140">
    <property type="entry name" value="Signal recognition particle SRP54, nucleotide-binding domain"/>
    <property type="match status" value="1"/>
</dbReference>
<keyword evidence="5 9" id="KW-0342">GTP-binding</keyword>
<dbReference type="Pfam" id="PF02881">
    <property type="entry name" value="SRP54_N"/>
    <property type="match status" value="1"/>
</dbReference>
<comment type="similarity">
    <text evidence="9">Belongs to the GTP-binding SRP family. FtsY subfamily.</text>
</comment>
<dbReference type="SMART" id="SM00382">
    <property type="entry name" value="AAA"/>
    <property type="match status" value="1"/>
</dbReference>
<dbReference type="InterPro" id="IPR004390">
    <property type="entry name" value="SR_rcpt_FtsY"/>
</dbReference>
<comment type="subunit">
    <text evidence="9">Part of the signal recognition particle protein translocation system, which is composed of SRP and FtsY.</text>
</comment>
<dbReference type="Pfam" id="PF00448">
    <property type="entry name" value="SRP54"/>
    <property type="match status" value="1"/>
</dbReference>
<dbReference type="Gene3D" id="3.40.50.300">
    <property type="entry name" value="P-loop containing nucleotide triphosphate hydrolases"/>
    <property type="match status" value="1"/>
</dbReference>
<dbReference type="InterPro" id="IPR000897">
    <property type="entry name" value="SRP54_GTPase_dom"/>
</dbReference>
<dbReference type="SMART" id="SM00962">
    <property type="entry name" value="SRP54"/>
    <property type="match status" value="1"/>
</dbReference>
<keyword evidence="1 9" id="KW-1003">Cell membrane</keyword>
<sequence length="303" mass="33272">MGLFGKLREKLTKVRETFVEKIENVISRRREIDESLYEELEEALIQADVGVAAALEIVERVRARVRELRISDPEQLKPLFREEVLRLLGTETAPLVLPDEPPAVILMVGVNGTGKTTTTGKLAYYFREQGQKVILAAADTFRAAAIDQLEVWARRAGVEIIKQREGSDPAAVVYDALQAAKARRADVVLVDTAGRLHTKTNLMEELKKLRRVAAREVPGAPHEVLLVVDATTGQNAINQAKLFGEATGLTGIVLTKLDGTAKGGVVVAIKKELDVPVKFVGTGERIEDLMPFNPEEFVAAIFD</sequence>
<dbReference type="AlphaFoldDB" id="A0A3N5AAH7"/>
<dbReference type="EC" id="3.6.5.4" evidence="9"/>
<evidence type="ECO:0000256" key="7">
    <source>
        <dbReference type="ARBA" id="ARBA00023170"/>
    </source>
</evidence>
<keyword evidence="6 9" id="KW-0472">Membrane</keyword>
<evidence type="ECO:0000256" key="2">
    <source>
        <dbReference type="ARBA" id="ARBA00022490"/>
    </source>
</evidence>
<dbReference type="InterPro" id="IPR013822">
    <property type="entry name" value="Signal_recog_particl_SRP54_hlx"/>
</dbReference>
<feature type="binding site" evidence="9">
    <location>
        <begin position="255"/>
        <end position="258"/>
    </location>
    <ligand>
        <name>GTP</name>
        <dbReference type="ChEBI" id="CHEBI:37565"/>
    </ligand>
</feature>
<accession>A0A3N5AAH7</accession>
<dbReference type="PROSITE" id="PS00300">
    <property type="entry name" value="SRP54"/>
    <property type="match status" value="1"/>
</dbReference>
<feature type="binding site" evidence="9">
    <location>
        <begin position="109"/>
        <end position="116"/>
    </location>
    <ligand>
        <name>GTP</name>
        <dbReference type="ChEBI" id="CHEBI:37565"/>
    </ligand>
</feature>
<dbReference type="PANTHER" id="PTHR43134:SF1">
    <property type="entry name" value="SIGNAL RECOGNITION PARTICLE RECEPTOR SUBUNIT ALPHA"/>
    <property type="match status" value="1"/>
</dbReference>
<evidence type="ECO:0000256" key="6">
    <source>
        <dbReference type="ARBA" id="ARBA00023136"/>
    </source>
</evidence>
<gene>
    <name evidence="9" type="primary">ftsY</name>
    <name evidence="11" type="ORF">EDD75_1711</name>
</gene>
<dbReference type="GO" id="GO:0005737">
    <property type="term" value="C:cytoplasm"/>
    <property type="evidence" value="ECO:0007669"/>
    <property type="project" value="UniProtKB-SubCell"/>
</dbReference>
<comment type="caution">
    <text evidence="11">The sequence shown here is derived from an EMBL/GenBank/DDBJ whole genome shotgun (WGS) entry which is preliminary data.</text>
</comment>
<evidence type="ECO:0000259" key="10">
    <source>
        <dbReference type="PROSITE" id="PS00300"/>
    </source>
</evidence>